<feature type="compositionally biased region" description="Polar residues" evidence="1">
    <location>
        <begin position="65"/>
        <end position="83"/>
    </location>
</feature>
<reference evidence="2 3" key="1">
    <citation type="submission" date="2022-01" db="EMBL/GenBank/DDBJ databases">
        <authorList>
            <person name="Xiong W."/>
            <person name="Schranz E."/>
        </authorList>
    </citation>
    <scope>NUCLEOTIDE SEQUENCE [LARGE SCALE GENOMIC DNA]</scope>
</reference>
<gene>
    <name evidence="2" type="ORF">LVIROSA_LOCUS12348</name>
</gene>
<dbReference type="EMBL" id="CAKMRJ010002223">
    <property type="protein sequence ID" value="CAH1425193.1"/>
    <property type="molecule type" value="Genomic_DNA"/>
</dbReference>
<evidence type="ECO:0000256" key="1">
    <source>
        <dbReference type="SAM" id="MobiDB-lite"/>
    </source>
</evidence>
<comment type="caution">
    <text evidence="2">The sequence shown here is derived from an EMBL/GenBank/DDBJ whole genome shotgun (WGS) entry which is preliminary data.</text>
</comment>
<dbReference type="AlphaFoldDB" id="A0AAU9MKM0"/>
<evidence type="ECO:0000313" key="3">
    <source>
        <dbReference type="Proteomes" id="UP001157418"/>
    </source>
</evidence>
<keyword evidence="3" id="KW-1185">Reference proteome</keyword>
<name>A0AAU9MKM0_9ASTR</name>
<protein>
    <submittedName>
        <fullName evidence="2">Uncharacterized protein</fullName>
    </submittedName>
</protein>
<accession>A0AAU9MKM0</accession>
<proteinExistence type="predicted"/>
<feature type="region of interest" description="Disordered" evidence="1">
    <location>
        <begin position="59"/>
        <end position="95"/>
    </location>
</feature>
<evidence type="ECO:0000313" key="2">
    <source>
        <dbReference type="EMBL" id="CAH1425193.1"/>
    </source>
</evidence>
<dbReference type="Proteomes" id="UP001157418">
    <property type="component" value="Unassembled WGS sequence"/>
</dbReference>
<sequence length="95" mass="10243">MVKKLKKKQRQLEDPLHKVIVESDHGSDSERSDICIHDTGFGSPQRDSLVMSTFKETGGPGANVHVSNTDTNSSLSDPPSTSIPDKAIVIPSEVS</sequence>
<organism evidence="2 3">
    <name type="scientific">Lactuca virosa</name>
    <dbReference type="NCBI Taxonomy" id="75947"/>
    <lineage>
        <taxon>Eukaryota</taxon>
        <taxon>Viridiplantae</taxon>
        <taxon>Streptophyta</taxon>
        <taxon>Embryophyta</taxon>
        <taxon>Tracheophyta</taxon>
        <taxon>Spermatophyta</taxon>
        <taxon>Magnoliopsida</taxon>
        <taxon>eudicotyledons</taxon>
        <taxon>Gunneridae</taxon>
        <taxon>Pentapetalae</taxon>
        <taxon>asterids</taxon>
        <taxon>campanulids</taxon>
        <taxon>Asterales</taxon>
        <taxon>Asteraceae</taxon>
        <taxon>Cichorioideae</taxon>
        <taxon>Cichorieae</taxon>
        <taxon>Lactucinae</taxon>
        <taxon>Lactuca</taxon>
    </lineage>
</organism>